<gene>
    <name evidence="1" type="ORF">GCM10011511_42770</name>
</gene>
<evidence type="ECO:0000313" key="1">
    <source>
        <dbReference type="EMBL" id="GGB14403.1"/>
    </source>
</evidence>
<dbReference type="RefSeq" id="WP_188935567.1">
    <property type="nucleotide sequence ID" value="NZ_BMJC01000004.1"/>
</dbReference>
<keyword evidence="2" id="KW-1185">Reference proteome</keyword>
<dbReference type="AlphaFoldDB" id="A0A8J2UGK0"/>
<protein>
    <submittedName>
        <fullName evidence="1">Uncharacterized protein</fullName>
    </submittedName>
</protein>
<evidence type="ECO:0000313" key="2">
    <source>
        <dbReference type="Proteomes" id="UP000607559"/>
    </source>
</evidence>
<reference evidence="1" key="1">
    <citation type="journal article" date="2014" name="Int. J. Syst. Evol. Microbiol.">
        <title>Complete genome sequence of Corynebacterium casei LMG S-19264T (=DSM 44701T), isolated from a smear-ripened cheese.</title>
        <authorList>
            <consortium name="US DOE Joint Genome Institute (JGI-PGF)"/>
            <person name="Walter F."/>
            <person name="Albersmeier A."/>
            <person name="Kalinowski J."/>
            <person name="Ruckert C."/>
        </authorList>
    </citation>
    <scope>NUCLEOTIDE SEQUENCE</scope>
    <source>
        <strain evidence="1">CGMCC 1.15448</strain>
    </source>
</reference>
<sequence length="77" mass="8739">MQSLNEVTGEFPSSMTPLTCAICGQALYPTDKGNCEVTYHCSSPDARFWDFDRGTVAQHKAKEHWDRSIREVFLNRG</sequence>
<name>A0A8J2UGK0_9BACT</name>
<proteinExistence type="predicted"/>
<dbReference type="Proteomes" id="UP000607559">
    <property type="component" value="Unassembled WGS sequence"/>
</dbReference>
<comment type="caution">
    <text evidence="1">The sequence shown here is derived from an EMBL/GenBank/DDBJ whole genome shotgun (WGS) entry which is preliminary data.</text>
</comment>
<accession>A0A8J2UGK0</accession>
<organism evidence="1 2">
    <name type="scientific">Puia dinghuensis</name>
    <dbReference type="NCBI Taxonomy" id="1792502"/>
    <lineage>
        <taxon>Bacteria</taxon>
        <taxon>Pseudomonadati</taxon>
        <taxon>Bacteroidota</taxon>
        <taxon>Chitinophagia</taxon>
        <taxon>Chitinophagales</taxon>
        <taxon>Chitinophagaceae</taxon>
        <taxon>Puia</taxon>
    </lineage>
</organism>
<reference evidence="1" key="2">
    <citation type="submission" date="2020-09" db="EMBL/GenBank/DDBJ databases">
        <authorList>
            <person name="Sun Q."/>
            <person name="Zhou Y."/>
        </authorList>
    </citation>
    <scope>NUCLEOTIDE SEQUENCE</scope>
    <source>
        <strain evidence="1">CGMCC 1.15448</strain>
    </source>
</reference>
<dbReference type="EMBL" id="BMJC01000004">
    <property type="protein sequence ID" value="GGB14403.1"/>
    <property type="molecule type" value="Genomic_DNA"/>
</dbReference>